<dbReference type="InterPro" id="IPR045888">
    <property type="entry name" value="Erv"/>
</dbReference>
<dbReference type="GO" id="GO:0030134">
    <property type="term" value="C:COPII-coated ER to Golgi transport vesicle"/>
    <property type="evidence" value="ECO:0007669"/>
    <property type="project" value="TreeGrafter"/>
</dbReference>
<gene>
    <name evidence="11" type="ORF">DICVIV_07133</name>
</gene>
<dbReference type="PANTHER" id="PTHR10984">
    <property type="entry name" value="ENDOPLASMIC RETICULUM-GOLGI INTERMEDIATE COMPARTMENT PROTEIN"/>
    <property type="match status" value="1"/>
</dbReference>
<evidence type="ECO:0000259" key="9">
    <source>
        <dbReference type="Pfam" id="PF07970"/>
    </source>
</evidence>
<dbReference type="InterPro" id="IPR012936">
    <property type="entry name" value="Erv_C"/>
</dbReference>
<proteinExistence type="inferred from homology"/>
<dbReference type="Pfam" id="PF07970">
    <property type="entry name" value="COPIIcoated_ERV"/>
    <property type="match status" value="1"/>
</dbReference>
<dbReference type="GO" id="GO:0005789">
    <property type="term" value="C:endoplasmic reticulum membrane"/>
    <property type="evidence" value="ECO:0007669"/>
    <property type="project" value="TreeGrafter"/>
</dbReference>
<feature type="domain" description="Endoplasmic reticulum vesicle transporter C-terminal" evidence="9">
    <location>
        <begin position="215"/>
        <end position="389"/>
    </location>
</feature>
<dbReference type="Proteomes" id="UP000053766">
    <property type="component" value="Unassembled WGS sequence"/>
</dbReference>
<dbReference type="InterPro" id="IPR039542">
    <property type="entry name" value="Erv_N"/>
</dbReference>
<accession>A0A0D8XSN8</accession>
<evidence type="ECO:0000256" key="2">
    <source>
        <dbReference type="ARBA" id="ARBA00004457"/>
    </source>
</evidence>
<dbReference type="PANTHER" id="PTHR10984:SF25">
    <property type="entry name" value="ENDOPLASMIC RETICULUM-GOLGI INTERMEDIATE COMPARTMENT PROTEIN 3"/>
    <property type="match status" value="1"/>
</dbReference>
<evidence type="ECO:0000256" key="5">
    <source>
        <dbReference type="ARBA" id="ARBA00022989"/>
    </source>
</evidence>
<evidence type="ECO:0000256" key="3">
    <source>
        <dbReference type="ARBA" id="ARBA00005648"/>
    </source>
</evidence>
<evidence type="ECO:0000256" key="8">
    <source>
        <dbReference type="SAM" id="Phobius"/>
    </source>
</evidence>
<keyword evidence="5 8" id="KW-1133">Transmembrane helix</keyword>
<evidence type="ECO:0000259" key="10">
    <source>
        <dbReference type="Pfam" id="PF13850"/>
    </source>
</evidence>
<feature type="transmembrane region" description="Helical" evidence="8">
    <location>
        <begin position="96"/>
        <end position="114"/>
    </location>
</feature>
<dbReference type="STRING" id="29172.A0A0D8XSN8"/>
<sequence length="401" mass="45663">MSNVFRSQVSDVDLGRVMGICRCLNLSFTEEQVLAIIAVIEAGAYPSSLVEWLRKMEESKVAEMIWMFSSFMSFFNRLRDFDAYTKPMDDFRVKTFTGGMVSVISTAVIILLAIQETMHYLRGDIVEQLYVDSTSSDVRLDVHFDVTFHRLPCAFITVDVMDVSSENQDNIQDDIFKLRLDSSGNKISDDVQRIEVNQNKTSDALAMVTPECGSCYGALPNGSCCNTCDQVKEAYQLRGWQINVEVVEQCKEDSWVEKLKSFKGEGCQVYGKLQVAKVAGNFHFAPGDAHRIMRAHIHDFHSLDLSHFDTGHRINHLSFGDEYPGKQYPLNGKNFDEIKGPLMHNYYVKVVPTSYVYIDGRVENSHQFSVTIHQKDIRKGITGFFSVYFIFPPLYLYLVTI</sequence>
<dbReference type="EMBL" id="KN716334">
    <property type="protein sequence ID" value="KJH46807.1"/>
    <property type="molecule type" value="Genomic_DNA"/>
</dbReference>
<comment type="similarity">
    <text evidence="3">Belongs to the ERGIC family.</text>
</comment>
<evidence type="ECO:0000256" key="1">
    <source>
        <dbReference type="ARBA" id="ARBA00004257"/>
    </source>
</evidence>
<comment type="subcellular location">
    <subcellularLocation>
        <location evidence="2">Endoplasmic reticulum-Golgi intermediate compartment membrane</location>
        <topology evidence="2">Multi-pass membrane protein</topology>
    </subcellularLocation>
    <subcellularLocation>
        <location evidence="1">Golgi apparatus</location>
        <location evidence="1">cis-Golgi network membrane</location>
        <topology evidence="1">Multi-pass membrane protein</topology>
    </subcellularLocation>
</comment>
<evidence type="ECO:0000313" key="11">
    <source>
        <dbReference type="EMBL" id="KJH46807.1"/>
    </source>
</evidence>
<evidence type="ECO:0000256" key="6">
    <source>
        <dbReference type="ARBA" id="ARBA00023136"/>
    </source>
</evidence>
<reference evidence="12" key="2">
    <citation type="journal article" date="2016" name="Sci. Rep.">
        <title>Dictyocaulus viviparus genome, variome and transcriptome elucidate lungworm biology and support future intervention.</title>
        <authorList>
            <person name="McNulty S.N."/>
            <person name="Strube C."/>
            <person name="Rosa B.A."/>
            <person name="Martin J.C."/>
            <person name="Tyagi R."/>
            <person name="Choi Y.J."/>
            <person name="Wang Q."/>
            <person name="Hallsworth Pepin K."/>
            <person name="Zhang X."/>
            <person name="Ozersky P."/>
            <person name="Wilson R.K."/>
            <person name="Sternberg P.W."/>
            <person name="Gasser R.B."/>
            <person name="Mitreva M."/>
        </authorList>
    </citation>
    <scope>NUCLEOTIDE SEQUENCE [LARGE SCALE GENOMIC DNA]</scope>
    <source>
        <strain evidence="12">HannoverDv2000</strain>
    </source>
</reference>
<feature type="domain" description="Endoplasmic reticulum vesicle transporter N-terminal" evidence="10">
    <location>
        <begin position="78"/>
        <end position="168"/>
    </location>
</feature>
<dbReference type="GO" id="GO:0033116">
    <property type="term" value="C:endoplasmic reticulum-Golgi intermediate compartment membrane"/>
    <property type="evidence" value="ECO:0007669"/>
    <property type="project" value="UniProtKB-SubCell"/>
</dbReference>
<evidence type="ECO:0000256" key="4">
    <source>
        <dbReference type="ARBA" id="ARBA00022692"/>
    </source>
</evidence>
<feature type="transmembrane region" description="Helical" evidence="8">
    <location>
        <begin position="381"/>
        <end position="398"/>
    </location>
</feature>
<keyword evidence="12" id="KW-1185">Reference proteome</keyword>
<dbReference type="GO" id="GO:0000139">
    <property type="term" value="C:Golgi membrane"/>
    <property type="evidence" value="ECO:0007669"/>
    <property type="project" value="TreeGrafter"/>
</dbReference>
<evidence type="ECO:0000313" key="12">
    <source>
        <dbReference type="Proteomes" id="UP000053766"/>
    </source>
</evidence>
<dbReference type="GO" id="GO:0006888">
    <property type="term" value="P:endoplasmic reticulum to Golgi vesicle-mediated transport"/>
    <property type="evidence" value="ECO:0007669"/>
    <property type="project" value="TreeGrafter"/>
</dbReference>
<dbReference type="OrthoDB" id="270930at2759"/>
<reference evidence="11 12" key="1">
    <citation type="submission" date="2013-11" db="EMBL/GenBank/DDBJ databases">
        <title>Draft genome of the bovine lungworm Dictyocaulus viviparus.</title>
        <authorList>
            <person name="Mitreva M."/>
        </authorList>
    </citation>
    <scope>NUCLEOTIDE SEQUENCE [LARGE SCALE GENOMIC DNA]</scope>
    <source>
        <strain evidence="11 12">HannoverDv2000</strain>
    </source>
</reference>
<dbReference type="GO" id="GO:0006890">
    <property type="term" value="P:retrograde vesicle-mediated transport, Golgi to endoplasmic reticulum"/>
    <property type="evidence" value="ECO:0007669"/>
    <property type="project" value="TreeGrafter"/>
</dbReference>
<dbReference type="Pfam" id="PF13850">
    <property type="entry name" value="ERGIC_N"/>
    <property type="match status" value="1"/>
</dbReference>
<organism evidence="11 12">
    <name type="scientific">Dictyocaulus viviparus</name>
    <name type="common">Bovine lungworm</name>
    <dbReference type="NCBI Taxonomy" id="29172"/>
    <lineage>
        <taxon>Eukaryota</taxon>
        <taxon>Metazoa</taxon>
        <taxon>Ecdysozoa</taxon>
        <taxon>Nematoda</taxon>
        <taxon>Chromadorea</taxon>
        <taxon>Rhabditida</taxon>
        <taxon>Rhabditina</taxon>
        <taxon>Rhabditomorpha</taxon>
        <taxon>Strongyloidea</taxon>
        <taxon>Metastrongylidae</taxon>
        <taxon>Dictyocaulus</taxon>
    </lineage>
</organism>
<keyword evidence="4 8" id="KW-0812">Transmembrane</keyword>
<name>A0A0D8XSN8_DICVI</name>
<dbReference type="AlphaFoldDB" id="A0A0D8XSN8"/>
<evidence type="ECO:0000256" key="7">
    <source>
        <dbReference type="ARBA" id="ARBA00040493"/>
    </source>
</evidence>
<protein>
    <recommendedName>
        <fullName evidence="7">Endoplasmic reticulum-Golgi intermediate compartment protein 3</fullName>
    </recommendedName>
</protein>
<keyword evidence="6 8" id="KW-0472">Membrane</keyword>